<dbReference type="PANTHER" id="PTHR42718:SF46">
    <property type="entry name" value="BLR6921 PROTEIN"/>
    <property type="match status" value="1"/>
</dbReference>
<keyword evidence="4 7" id="KW-0812">Transmembrane</keyword>
<dbReference type="GO" id="GO:0005886">
    <property type="term" value="C:plasma membrane"/>
    <property type="evidence" value="ECO:0007669"/>
    <property type="project" value="UniProtKB-SubCell"/>
</dbReference>
<feature type="transmembrane region" description="Helical" evidence="7">
    <location>
        <begin position="377"/>
        <end position="397"/>
    </location>
</feature>
<gene>
    <name evidence="9" type="ORF">BKA00_001112</name>
</gene>
<feature type="domain" description="Major facilitator superfamily (MFS) profile" evidence="8">
    <location>
        <begin position="25"/>
        <end position="469"/>
    </location>
</feature>
<evidence type="ECO:0000313" key="9">
    <source>
        <dbReference type="EMBL" id="MBB6394198.1"/>
    </source>
</evidence>
<feature type="transmembrane region" description="Helical" evidence="7">
    <location>
        <begin position="316"/>
        <end position="333"/>
    </location>
</feature>
<sequence length="479" mass="47938">MAHGSSTHHHAPASAAPPDPRRWTALALISVAQFMLILDVTVVNVALPDIGTDLALSRTGLTWAVTAYTLFFGGLMLLGGRLADTFGARRTMLVGLSVFTTASLATGLAQNEALLLGGRIAQGVGAALLSPAALSTVATTFHGSERNKALGIWGALGGAGFASGVLLGGVLTAGPGWRWVFFVNVPVGLVLLGTLPMVVRGHSARPSGQRLDLLGAGTVTAATAAFIYGMINAGDDGWSAAGTLVPLAAAVLLYGAFGWIERAVKAPLMHVTMLARRPVAAGAFLMLVASGLLISLFFLGSQYLQHARDISALETGLLFLPAALGTGVGAHVAGRLVGSLGTRPVAAAGLALVAAGAGLLTGLSADGRVGLELLPGIVIAAAGVGPVFVAASTSALAHVEHSEAGLASGVINTFHELGAAIGVAVASTIAATGLADVPSIDGFTTAFTVFAVTAAAAALVSLWLVPPGKPQMTVGPHAH</sequence>
<keyword evidence="3" id="KW-1003">Cell membrane</keyword>
<feature type="transmembrane region" description="Helical" evidence="7">
    <location>
        <begin position="179"/>
        <end position="199"/>
    </location>
</feature>
<dbReference type="RefSeq" id="WP_185023887.1">
    <property type="nucleotide sequence ID" value="NZ_JACHMQ010000001.1"/>
</dbReference>
<evidence type="ECO:0000313" key="10">
    <source>
        <dbReference type="Proteomes" id="UP000546324"/>
    </source>
</evidence>
<dbReference type="PRINTS" id="PR01036">
    <property type="entry name" value="TCRTETB"/>
</dbReference>
<dbReference type="Gene3D" id="1.20.1720.10">
    <property type="entry name" value="Multidrug resistance protein D"/>
    <property type="match status" value="1"/>
</dbReference>
<comment type="subcellular location">
    <subcellularLocation>
        <location evidence="1">Cell membrane</location>
        <topology evidence="1">Multi-pass membrane protein</topology>
    </subcellularLocation>
</comment>
<dbReference type="InterPro" id="IPR011701">
    <property type="entry name" value="MFS"/>
</dbReference>
<dbReference type="SUPFAM" id="SSF103473">
    <property type="entry name" value="MFS general substrate transporter"/>
    <property type="match status" value="1"/>
</dbReference>
<proteinExistence type="predicted"/>
<evidence type="ECO:0000256" key="7">
    <source>
        <dbReference type="SAM" id="Phobius"/>
    </source>
</evidence>
<protein>
    <submittedName>
        <fullName evidence="9">EmrB/QacA subfamily drug resistance transporter</fullName>
    </submittedName>
</protein>
<keyword evidence="6 7" id="KW-0472">Membrane</keyword>
<feature type="transmembrane region" description="Helical" evidence="7">
    <location>
        <begin position="59"/>
        <end position="79"/>
    </location>
</feature>
<dbReference type="InterPro" id="IPR036259">
    <property type="entry name" value="MFS_trans_sf"/>
</dbReference>
<dbReference type="EMBL" id="JACHMQ010000001">
    <property type="protein sequence ID" value="MBB6394198.1"/>
    <property type="molecule type" value="Genomic_DNA"/>
</dbReference>
<dbReference type="CDD" id="cd17321">
    <property type="entry name" value="MFS_MMR_MDR_like"/>
    <property type="match status" value="1"/>
</dbReference>
<dbReference type="AlphaFoldDB" id="A0A7X0FV01"/>
<dbReference type="Gene3D" id="1.20.1250.20">
    <property type="entry name" value="MFS general substrate transporter like domains"/>
    <property type="match status" value="1"/>
</dbReference>
<dbReference type="Proteomes" id="UP000546324">
    <property type="component" value="Unassembled WGS sequence"/>
</dbReference>
<dbReference type="InterPro" id="IPR020846">
    <property type="entry name" value="MFS_dom"/>
</dbReference>
<evidence type="ECO:0000256" key="4">
    <source>
        <dbReference type="ARBA" id="ARBA00022692"/>
    </source>
</evidence>
<feature type="transmembrane region" description="Helical" evidence="7">
    <location>
        <begin position="150"/>
        <end position="173"/>
    </location>
</feature>
<keyword evidence="5 7" id="KW-1133">Transmembrane helix</keyword>
<evidence type="ECO:0000256" key="5">
    <source>
        <dbReference type="ARBA" id="ARBA00022989"/>
    </source>
</evidence>
<feature type="transmembrane region" description="Helical" evidence="7">
    <location>
        <begin position="417"/>
        <end position="435"/>
    </location>
</feature>
<evidence type="ECO:0000259" key="8">
    <source>
        <dbReference type="PROSITE" id="PS50850"/>
    </source>
</evidence>
<comment type="caution">
    <text evidence="9">The sequence shown here is derived from an EMBL/GenBank/DDBJ whole genome shotgun (WGS) entry which is preliminary data.</text>
</comment>
<feature type="transmembrane region" description="Helical" evidence="7">
    <location>
        <begin position="447"/>
        <end position="465"/>
    </location>
</feature>
<keyword evidence="2" id="KW-0813">Transport</keyword>
<name>A0A7X0FV01_9ACTN</name>
<dbReference type="GO" id="GO:0022857">
    <property type="term" value="F:transmembrane transporter activity"/>
    <property type="evidence" value="ECO:0007669"/>
    <property type="project" value="InterPro"/>
</dbReference>
<evidence type="ECO:0000256" key="6">
    <source>
        <dbReference type="ARBA" id="ARBA00023136"/>
    </source>
</evidence>
<feature type="transmembrane region" description="Helical" evidence="7">
    <location>
        <begin position="281"/>
        <end position="304"/>
    </location>
</feature>
<organism evidence="9 10">
    <name type="scientific">Actinomadura coerulea</name>
    <dbReference type="NCBI Taxonomy" id="46159"/>
    <lineage>
        <taxon>Bacteria</taxon>
        <taxon>Bacillati</taxon>
        <taxon>Actinomycetota</taxon>
        <taxon>Actinomycetes</taxon>
        <taxon>Streptosporangiales</taxon>
        <taxon>Thermomonosporaceae</taxon>
        <taxon>Actinomadura</taxon>
    </lineage>
</organism>
<keyword evidence="10" id="KW-1185">Reference proteome</keyword>
<dbReference type="PROSITE" id="PS50850">
    <property type="entry name" value="MFS"/>
    <property type="match status" value="1"/>
</dbReference>
<feature type="transmembrane region" description="Helical" evidence="7">
    <location>
        <begin position="345"/>
        <end position="365"/>
    </location>
</feature>
<evidence type="ECO:0000256" key="3">
    <source>
        <dbReference type="ARBA" id="ARBA00022475"/>
    </source>
</evidence>
<dbReference type="PANTHER" id="PTHR42718">
    <property type="entry name" value="MAJOR FACILITATOR SUPERFAMILY MULTIDRUG TRANSPORTER MFSC"/>
    <property type="match status" value="1"/>
</dbReference>
<reference evidence="9 10" key="1">
    <citation type="submission" date="2020-08" db="EMBL/GenBank/DDBJ databases">
        <title>Sequencing the genomes of 1000 actinobacteria strains.</title>
        <authorList>
            <person name="Klenk H.-P."/>
        </authorList>
    </citation>
    <scope>NUCLEOTIDE SEQUENCE [LARGE SCALE GENOMIC DNA]</scope>
    <source>
        <strain evidence="9 10">DSM 43675</strain>
    </source>
</reference>
<evidence type="ECO:0000256" key="2">
    <source>
        <dbReference type="ARBA" id="ARBA00022448"/>
    </source>
</evidence>
<feature type="transmembrane region" description="Helical" evidence="7">
    <location>
        <begin position="237"/>
        <end position="260"/>
    </location>
</feature>
<feature type="transmembrane region" description="Helical" evidence="7">
    <location>
        <begin position="211"/>
        <end position="231"/>
    </location>
</feature>
<accession>A0A7X0FV01</accession>
<feature type="transmembrane region" description="Helical" evidence="7">
    <location>
        <begin position="25"/>
        <end position="47"/>
    </location>
</feature>
<dbReference type="Pfam" id="PF07690">
    <property type="entry name" value="MFS_1"/>
    <property type="match status" value="1"/>
</dbReference>
<evidence type="ECO:0000256" key="1">
    <source>
        <dbReference type="ARBA" id="ARBA00004651"/>
    </source>
</evidence>